<evidence type="ECO:0000313" key="4">
    <source>
        <dbReference type="Proteomes" id="UP001139103"/>
    </source>
</evidence>
<evidence type="ECO:0000256" key="1">
    <source>
        <dbReference type="SAM" id="MobiDB-lite"/>
    </source>
</evidence>
<keyword evidence="4" id="KW-1185">Reference proteome</keyword>
<feature type="region of interest" description="Disordered" evidence="1">
    <location>
        <begin position="44"/>
        <end position="63"/>
    </location>
</feature>
<accession>A0A9X1SGK7</accession>
<keyword evidence="2" id="KW-1133">Transmembrane helix</keyword>
<proteinExistence type="predicted"/>
<keyword evidence="2" id="KW-0472">Membrane</keyword>
<dbReference type="RefSeq" id="WP_230221307.1">
    <property type="nucleotide sequence ID" value="NZ_JAJKFT010000010.1"/>
</dbReference>
<comment type="caution">
    <text evidence="3">The sequence shown here is derived from an EMBL/GenBank/DDBJ whole genome shotgun (WGS) entry which is preliminary data.</text>
</comment>
<keyword evidence="2" id="KW-0812">Transmembrane</keyword>
<dbReference type="AlphaFoldDB" id="A0A9X1SGK7"/>
<reference evidence="3" key="1">
    <citation type="submission" date="2021-11" db="EMBL/GenBank/DDBJ databases">
        <title>Genome sequence.</title>
        <authorList>
            <person name="Sun Q."/>
        </authorList>
    </citation>
    <scope>NUCLEOTIDE SEQUENCE</scope>
    <source>
        <strain evidence="3">JC732</strain>
    </source>
</reference>
<organism evidence="3 4">
    <name type="scientific">Blastopirellula sediminis</name>
    <dbReference type="NCBI Taxonomy" id="2894196"/>
    <lineage>
        <taxon>Bacteria</taxon>
        <taxon>Pseudomonadati</taxon>
        <taxon>Planctomycetota</taxon>
        <taxon>Planctomycetia</taxon>
        <taxon>Pirellulales</taxon>
        <taxon>Pirellulaceae</taxon>
        <taxon>Blastopirellula</taxon>
    </lineage>
</organism>
<gene>
    <name evidence="3" type="ORF">LOC68_18015</name>
</gene>
<sequence length="77" mass="9178">MSKWEMILYAVAAYTAVMTLVRFMRQRRNALTAQLRKAFDEEHERAAEAMKKQKRREEEAKRQTAFEQLLEKTRDAA</sequence>
<dbReference type="EMBL" id="JAJKFT010000010">
    <property type="protein sequence ID" value="MCC9630295.1"/>
    <property type="molecule type" value="Genomic_DNA"/>
</dbReference>
<protein>
    <submittedName>
        <fullName evidence="3">Uncharacterized protein</fullName>
    </submittedName>
</protein>
<name>A0A9X1SGK7_9BACT</name>
<dbReference type="Proteomes" id="UP001139103">
    <property type="component" value="Unassembled WGS sequence"/>
</dbReference>
<evidence type="ECO:0000256" key="2">
    <source>
        <dbReference type="SAM" id="Phobius"/>
    </source>
</evidence>
<evidence type="ECO:0000313" key="3">
    <source>
        <dbReference type="EMBL" id="MCC9630295.1"/>
    </source>
</evidence>
<feature type="transmembrane region" description="Helical" evidence="2">
    <location>
        <begin position="6"/>
        <end position="24"/>
    </location>
</feature>